<feature type="region of interest" description="Disordered" evidence="1">
    <location>
        <begin position="115"/>
        <end position="152"/>
    </location>
</feature>
<evidence type="ECO:0000259" key="2">
    <source>
        <dbReference type="Pfam" id="PF14420"/>
    </source>
</evidence>
<organism evidence="3 4">
    <name type="scientific">Hyaloscypha hepaticicola</name>
    <dbReference type="NCBI Taxonomy" id="2082293"/>
    <lineage>
        <taxon>Eukaryota</taxon>
        <taxon>Fungi</taxon>
        <taxon>Dikarya</taxon>
        <taxon>Ascomycota</taxon>
        <taxon>Pezizomycotina</taxon>
        <taxon>Leotiomycetes</taxon>
        <taxon>Helotiales</taxon>
        <taxon>Hyaloscyphaceae</taxon>
        <taxon>Hyaloscypha</taxon>
    </lineage>
</organism>
<sequence length="628" mass="71846">MASKPSIMSQHEKNALKRAEWENLRPEIRRLYIEENRSLKETRAEIYTMSGFQASTRSWQDKLSEWSFKKNIADRAMQFVVSKEEECARQGKDTVFRYGGFEITDQKIQNYKSRNPQAVASHPNPATHPEITYSTPNASGSSSPPEENRTYKTNPPQILLLTPIDEWLFDEHRPWSLYDFCANRTNHVDKPATNDNIIFEDVKEIEMPFKERNDLAELCGVGKQPFWISNPVTETEAQDRAFEDAAMMEVFALQGKLVKCLSRYEEHSPQALDIRFLLAKALNGIGAENEAESHCRRILDKDDQNLSVQTYLGMILAQNDRLEESTKWLFIALTGFLISFGTYTLEENRWLFDMIYDLFKISIQRDWVPLTDCMTEMMATLRKLKSDSDIPQICPQLFIHGFSFAQKCNLIGLNNSAKLLYEYLLEHSCTHFVNNSHPFEKAIAHQRYGLLLRKESNWTSSAQQLLLACRSAMKSGSYDRRLVVLLARIFNDLRPHLAAVPNEADTLAKNIELMLARMWYQNHTSKHGRIAQLERYFESGLPIHFATFEPSAISHQVAHLTLPLRTTETSRDEGEQASTAGSIRTMTRSLRKSPIKSEAKSLSTSLSENTSGDGSHPSGTTMSDDILF</sequence>
<dbReference type="STRING" id="1745343.A0A2J6PSL0"/>
<feature type="domain" description="Clr5" evidence="2">
    <location>
        <begin position="18"/>
        <end position="70"/>
    </location>
</feature>
<evidence type="ECO:0000313" key="4">
    <source>
        <dbReference type="Proteomes" id="UP000235672"/>
    </source>
</evidence>
<dbReference type="InterPro" id="IPR025676">
    <property type="entry name" value="Clr5_dom"/>
</dbReference>
<feature type="region of interest" description="Disordered" evidence="1">
    <location>
        <begin position="566"/>
        <end position="628"/>
    </location>
</feature>
<evidence type="ECO:0000256" key="1">
    <source>
        <dbReference type="SAM" id="MobiDB-lite"/>
    </source>
</evidence>
<dbReference type="EMBL" id="KZ613502">
    <property type="protein sequence ID" value="PMD17020.1"/>
    <property type="molecule type" value="Genomic_DNA"/>
</dbReference>
<proteinExistence type="predicted"/>
<accession>A0A2J6PSL0</accession>
<dbReference type="PANTHER" id="PTHR38788">
    <property type="entry name" value="CLR5 DOMAIN-CONTAINING PROTEIN"/>
    <property type="match status" value="1"/>
</dbReference>
<dbReference type="InterPro" id="IPR011990">
    <property type="entry name" value="TPR-like_helical_dom_sf"/>
</dbReference>
<gene>
    <name evidence="3" type="ORF">NA56DRAFT_692232</name>
</gene>
<name>A0A2J6PSL0_9HELO</name>
<feature type="compositionally biased region" description="Polar residues" evidence="1">
    <location>
        <begin position="132"/>
        <end position="152"/>
    </location>
</feature>
<dbReference type="SUPFAM" id="SSF48452">
    <property type="entry name" value="TPR-like"/>
    <property type="match status" value="1"/>
</dbReference>
<reference evidence="3 4" key="1">
    <citation type="submission" date="2016-05" db="EMBL/GenBank/DDBJ databases">
        <title>A degradative enzymes factory behind the ericoid mycorrhizal symbiosis.</title>
        <authorList>
            <consortium name="DOE Joint Genome Institute"/>
            <person name="Martino E."/>
            <person name="Morin E."/>
            <person name="Grelet G."/>
            <person name="Kuo A."/>
            <person name="Kohler A."/>
            <person name="Daghino S."/>
            <person name="Barry K."/>
            <person name="Choi C."/>
            <person name="Cichocki N."/>
            <person name="Clum A."/>
            <person name="Copeland A."/>
            <person name="Hainaut M."/>
            <person name="Haridas S."/>
            <person name="Labutti K."/>
            <person name="Lindquist E."/>
            <person name="Lipzen A."/>
            <person name="Khouja H.-R."/>
            <person name="Murat C."/>
            <person name="Ohm R."/>
            <person name="Olson A."/>
            <person name="Spatafora J."/>
            <person name="Veneault-Fourrey C."/>
            <person name="Henrissat B."/>
            <person name="Grigoriev I."/>
            <person name="Martin F."/>
            <person name="Perotto S."/>
        </authorList>
    </citation>
    <scope>NUCLEOTIDE SEQUENCE [LARGE SCALE GENOMIC DNA]</scope>
    <source>
        <strain evidence="3 4">UAMH 7357</strain>
    </source>
</reference>
<feature type="compositionally biased region" description="Polar residues" evidence="1">
    <location>
        <begin position="576"/>
        <end position="588"/>
    </location>
</feature>
<protein>
    <recommendedName>
        <fullName evidence="2">Clr5 domain-containing protein</fullName>
    </recommendedName>
</protein>
<feature type="compositionally biased region" description="Polar residues" evidence="1">
    <location>
        <begin position="600"/>
        <end position="628"/>
    </location>
</feature>
<dbReference type="Gene3D" id="1.25.40.10">
    <property type="entry name" value="Tetratricopeptide repeat domain"/>
    <property type="match status" value="1"/>
</dbReference>
<dbReference type="OrthoDB" id="3532984at2759"/>
<dbReference type="Proteomes" id="UP000235672">
    <property type="component" value="Unassembled WGS sequence"/>
</dbReference>
<keyword evidence="4" id="KW-1185">Reference proteome</keyword>
<dbReference type="PANTHER" id="PTHR38788:SF3">
    <property type="entry name" value="CLR5 DOMAIN-CONTAINING PROTEIN"/>
    <property type="match status" value="1"/>
</dbReference>
<dbReference type="AlphaFoldDB" id="A0A2J6PSL0"/>
<evidence type="ECO:0000313" key="3">
    <source>
        <dbReference type="EMBL" id="PMD17020.1"/>
    </source>
</evidence>
<dbReference type="Pfam" id="PF14420">
    <property type="entry name" value="Clr5"/>
    <property type="match status" value="1"/>
</dbReference>